<reference evidence="3" key="1">
    <citation type="submission" date="2024-02" db="EMBL/GenBank/DDBJ databases">
        <authorList>
            <consortium name="Clinical and Environmental Microbiology Branch: Whole genome sequencing antimicrobial resistance pathogens in the healthcare setting"/>
        </authorList>
    </citation>
    <scope>NUCLEOTIDE SEQUENCE</scope>
    <source>
        <strain evidence="3">2021GO-0154</strain>
    </source>
</reference>
<dbReference type="GO" id="GO:0003677">
    <property type="term" value="F:DNA binding"/>
    <property type="evidence" value="ECO:0007669"/>
    <property type="project" value="UniProtKB-KW"/>
</dbReference>
<accession>A0AAI9GIZ9</accession>
<dbReference type="InterPro" id="IPR010982">
    <property type="entry name" value="Lambda_DNA-bd_dom_sf"/>
</dbReference>
<dbReference type="EMBL" id="ABMABF030000024">
    <property type="protein sequence ID" value="EMJ5136491.1"/>
    <property type="molecule type" value="Genomic_DNA"/>
</dbReference>
<feature type="domain" description="HTH cro/C1-type" evidence="2">
    <location>
        <begin position="26"/>
        <end position="80"/>
    </location>
</feature>
<sequence length="117" mass="13692">MNNLYFDLRSESDMRTVFTKAVGQEIYRVRRSRGITGRELAKELNVSQQQVSRYERGICNITVDTLILILNVLNVSVDGFFKQVYLNISDLQKQIDESYQRVFLSLKVSDEQVFKFN</sequence>
<keyword evidence="1" id="KW-0238">DNA-binding</keyword>
<organism evidence="3">
    <name type="scientific">Providencia stuartii</name>
    <dbReference type="NCBI Taxonomy" id="588"/>
    <lineage>
        <taxon>Bacteria</taxon>
        <taxon>Pseudomonadati</taxon>
        <taxon>Pseudomonadota</taxon>
        <taxon>Gammaproteobacteria</taxon>
        <taxon>Enterobacterales</taxon>
        <taxon>Morganellaceae</taxon>
        <taxon>Providencia</taxon>
    </lineage>
</organism>
<dbReference type="PROSITE" id="PS50943">
    <property type="entry name" value="HTH_CROC1"/>
    <property type="match status" value="1"/>
</dbReference>
<evidence type="ECO:0000256" key="1">
    <source>
        <dbReference type="ARBA" id="ARBA00023125"/>
    </source>
</evidence>
<name>A0AAI9GIZ9_PROST</name>
<dbReference type="CDD" id="cd00093">
    <property type="entry name" value="HTH_XRE"/>
    <property type="match status" value="1"/>
</dbReference>
<comment type="caution">
    <text evidence="3">The sequence shown here is derived from an EMBL/GenBank/DDBJ whole genome shotgun (WGS) entry which is preliminary data.</text>
</comment>
<dbReference type="Pfam" id="PF01381">
    <property type="entry name" value="HTH_3"/>
    <property type="match status" value="1"/>
</dbReference>
<protein>
    <submittedName>
        <fullName evidence="3">Helix-turn-helix transcriptional regulator</fullName>
    </submittedName>
</protein>
<dbReference type="AlphaFoldDB" id="A0AAI9GIZ9"/>
<dbReference type="PANTHER" id="PTHR46558:SF4">
    <property type="entry name" value="DNA-BIDING PHAGE PROTEIN"/>
    <property type="match status" value="1"/>
</dbReference>
<evidence type="ECO:0000259" key="2">
    <source>
        <dbReference type="PROSITE" id="PS50943"/>
    </source>
</evidence>
<proteinExistence type="predicted"/>
<dbReference type="SMART" id="SM00530">
    <property type="entry name" value="HTH_XRE"/>
    <property type="match status" value="1"/>
</dbReference>
<dbReference type="SUPFAM" id="SSF47413">
    <property type="entry name" value="lambda repressor-like DNA-binding domains"/>
    <property type="match status" value="1"/>
</dbReference>
<gene>
    <name evidence="3" type="ORF">RG298_004290</name>
</gene>
<dbReference type="InterPro" id="IPR001387">
    <property type="entry name" value="Cro/C1-type_HTH"/>
</dbReference>
<dbReference type="PANTHER" id="PTHR46558">
    <property type="entry name" value="TRACRIPTIONAL REGULATORY PROTEIN-RELATED-RELATED"/>
    <property type="match status" value="1"/>
</dbReference>
<evidence type="ECO:0000313" key="3">
    <source>
        <dbReference type="EMBL" id="EMJ5136491.1"/>
    </source>
</evidence>
<dbReference type="Gene3D" id="1.10.260.40">
    <property type="entry name" value="lambda repressor-like DNA-binding domains"/>
    <property type="match status" value="1"/>
</dbReference>